<feature type="chain" id="PRO_5010179591" evidence="1">
    <location>
        <begin position="25"/>
        <end position="286"/>
    </location>
</feature>
<protein>
    <submittedName>
        <fullName evidence="2">Uncharacterized protein</fullName>
    </submittedName>
</protein>
<accession>A0A1H0QUP4</accession>
<evidence type="ECO:0000313" key="3">
    <source>
        <dbReference type="Proteomes" id="UP000182412"/>
    </source>
</evidence>
<gene>
    <name evidence="2" type="ORF">SAMN05216366_10953</name>
</gene>
<proteinExistence type="predicted"/>
<keyword evidence="1" id="KW-0732">Signal</keyword>
<evidence type="ECO:0000313" key="2">
    <source>
        <dbReference type="EMBL" id="SDP20529.1"/>
    </source>
</evidence>
<dbReference type="EMBL" id="FNJQ01000009">
    <property type="protein sequence ID" value="SDP20529.1"/>
    <property type="molecule type" value="Genomic_DNA"/>
</dbReference>
<feature type="signal peptide" evidence="1">
    <location>
        <begin position="1"/>
        <end position="24"/>
    </location>
</feature>
<sequence>MKRIIKAMLCTLLAFACFMPQVMAAPVPVKVRGTAAAGDTAHAQQDAQKKAVYRVLSTLLDNSDKDNEVVNKIMSHYQEYTGKVAVNKKVTEANKLYLNATVMVDADKLRDAVHDGVAKEQKAHRDDVSAFLIRVVDENGKVVPEDNIMVQKVYDTTFKNRGFSTDTADDFNTWVLGHNEPYADFVQQTAAKAQSDYMSVTMAVIGEVRIIKCQETAEAFNVEAKVQLKALDMCKEGKVVANFAEDCTLAVVKDAGRKQAINQLLYKAAMNSSGYLAEQTLAYWHK</sequence>
<organism evidence="2 3">
    <name type="scientific">Selenomonas ruminantium</name>
    <dbReference type="NCBI Taxonomy" id="971"/>
    <lineage>
        <taxon>Bacteria</taxon>
        <taxon>Bacillati</taxon>
        <taxon>Bacillota</taxon>
        <taxon>Negativicutes</taxon>
        <taxon>Selenomonadales</taxon>
        <taxon>Selenomonadaceae</taxon>
        <taxon>Selenomonas</taxon>
    </lineage>
</organism>
<dbReference type="PROSITE" id="PS51257">
    <property type="entry name" value="PROKAR_LIPOPROTEIN"/>
    <property type="match status" value="1"/>
</dbReference>
<evidence type="ECO:0000256" key="1">
    <source>
        <dbReference type="SAM" id="SignalP"/>
    </source>
</evidence>
<dbReference type="RefSeq" id="WP_074571930.1">
    <property type="nucleotide sequence ID" value="NZ_FNJQ01000009.1"/>
</dbReference>
<dbReference type="OrthoDB" id="9883156at2"/>
<dbReference type="AlphaFoldDB" id="A0A1H0QUP4"/>
<dbReference type="Proteomes" id="UP000182412">
    <property type="component" value="Unassembled WGS sequence"/>
</dbReference>
<name>A0A1H0QUP4_SELRU</name>
<reference evidence="2 3" key="1">
    <citation type="submission" date="2016-10" db="EMBL/GenBank/DDBJ databases">
        <authorList>
            <person name="de Groot N.N."/>
        </authorList>
    </citation>
    <scope>NUCLEOTIDE SEQUENCE [LARGE SCALE GENOMIC DNA]</scope>
    <source>
        <strain evidence="2 3">S137</strain>
    </source>
</reference>